<comment type="caution">
    <text evidence="1">The sequence shown here is derived from an EMBL/GenBank/DDBJ whole genome shotgun (WGS) entry which is preliminary data.</text>
</comment>
<gene>
    <name evidence="1" type="ORF">Golob_000360</name>
</gene>
<dbReference type="PANTHER" id="PTHR34548">
    <property type="entry name" value="PROTEIN TIC 21, CHLOROPLASTIC"/>
    <property type="match status" value="1"/>
</dbReference>
<dbReference type="PANTHER" id="PTHR34548:SF2">
    <property type="entry name" value="PROTEIN TIC 21, CHLOROPLASTIC"/>
    <property type="match status" value="1"/>
</dbReference>
<evidence type="ECO:0000313" key="2">
    <source>
        <dbReference type="Proteomes" id="UP000593572"/>
    </source>
</evidence>
<dbReference type="Pfam" id="PF12263">
    <property type="entry name" value="DUF3611"/>
    <property type="match status" value="1"/>
</dbReference>
<organism evidence="1 2">
    <name type="scientific">Gossypium lobatum</name>
    <dbReference type="NCBI Taxonomy" id="34289"/>
    <lineage>
        <taxon>Eukaryota</taxon>
        <taxon>Viridiplantae</taxon>
        <taxon>Streptophyta</taxon>
        <taxon>Embryophyta</taxon>
        <taxon>Tracheophyta</taxon>
        <taxon>Spermatophyta</taxon>
        <taxon>Magnoliopsida</taxon>
        <taxon>eudicotyledons</taxon>
        <taxon>Gunneridae</taxon>
        <taxon>Pentapetalae</taxon>
        <taxon>rosids</taxon>
        <taxon>malvids</taxon>
        <taxon>Malvales</taxon>
        <taxon>Malvaceae</taxon>
        <taxon>Malvoideae</taxon>
        <taxon>Gossypium</taxon>
    </lineage>
</organism>
<protein>
    <submittedName>
        <fullName evidence="1">Uncharacterized protein</fullName>
    </submittedName>
</protein>
<accession>A0A7J8N828</accession>
<keyword evidence="2" id="KW-1185">Reference proteome</keyword>
<dbReference type="Proteomes" id="UP000593572">
    <property type="component" value="Unassembled WGS sequence"/>
</dbReference>
<dbReference type="EMBL" id="JABEZX010000013">
    <property type="protein sequence ID" value="MBA0573066.1"/>
    <property type="molecule type" value="Genomic_DNA"/>
</dbReference>
<dbReference type="AlphaFoldDB" id="A0A7J8N828"/>
<dbReference type="InterPro" id="IPR022051">
    <property type="entry name" value="DUF3611"/>
</dbReference>
<name>A0A7J8N828_9ROSI</name>
<sequence length="110" mass="12677">MVIERKRSLTHEKYEIPGFQLPVSIQEDLQAIYPETVIRVQLLFLYTIPDKRETYNEKESWLLHILMNLVLMQASGNTILSHFLGLVFSLELLRSVTLPQSDGIPIPKVA</sequence>
<proteinExistence type="predicted"/>
<evidence type="ECO:0000313" key="1">
    <source>
        <dbReference type="EMBL" id="MBA0573066.1"/>
    </source>
</evidence>
<reference evidence="1 2" key="1">
    <citation type="journal article" date="2019" name="Genome Biol. Evol.">
        <title>Insights into the evolution of the New World diploid cottons (Gossypium, subgenus Houzingenia) based on genome sequencing.</title>
        <authorList>
            <person name="Grover C.E."/>
            <person name="Arick M.A. 2nd"/>
            <person name="Thrash A."/>
            <person name="Conover J.L."/>
            <person name="Sanders W.S."/>
            <person name="Peterson D.G."/>
            <person name="Frelichowski J.E."/>
            <person name="Scheffler J.A."/>
            <person name="Scheffler B.E."/>
            <person name="Wendel J.F."/>
        </authorList>
    </citation>
    <scope>NUCLEOTIDE SEQUENCE [LARGE SCALE GENOMIC DNA]</scope>
    <source>
        <strain evidence="1">157</strain>
        <tissue evidence="1">Leaf</tissue>
    </source>
</reference>